<evidence type="ECO:0000313" key="9">
    <source>
        <dbReference type="EMBL" id="KIO13094.1"/>
    </source>
</evidence>
<dbReference type="InterPro" id="IPR036259">
    <property type="entry name" value="MFS_trans_sf"/>
</dbReference>
<evidence type="ECO:0000256" key="5">
    <source>
        <dbReference type="ARBA" id="ARBA00022989"/>
    </source>
</evidence>
<dbReference type="EMBL" id="KN831947">
    <property type="protein sequence ID" value="KIO13094.1"/>
    <property type="molecule type" value="Genomic_DNA"/>
</dbReference>
<gene>
    <name evidence="9" type="ORF">M404DRAFT_13135</name>
</gene>
<proteinExistence type="inferred from homology"/>
<sequence length="486" mass="52761">MVAINENTVYQAIPTSEDGVHSGSRLSTEDPPLTRDPPSSTAPVDKRIRWTYFLLGCATLLPWNALINAVSFFKSRLVGTPSRTVFSSYQSSAFTVTGLLFQAYCTMTSKQSSPSRRVLGSIVILTFFLFLFFLSTFPQVNPSIFFSFVLVCSIAMSASGVFLSTSVYAGAALLGGPYMQSTVSGQAAIAVIVSTVELISSTLSVWGVSPEAIATFIAEDGVGDGKTEESAARIFFGVSVLFMAFTFAASVWLTKQPLYKSTVGLLDHQPKALEIAEDDEECHRLVSGRQNISSPKPSSDLWRVFKDNFPFMFSTAYTFIATLAIFPAITSTVSPTNPRVHPLLFIDAHFLVFNVGDLLGRYICSFPRMIVWSANKILSLSLLRTLFIPAVLFCNVQRAVEIPPVIGSDTLYMLILLALGLSNGYVFTLSMLAVSSLQHNHRLRGYGDVDIAATLCAFTVVLGLAVGSLLSFGVRATICDCNPFSL</sequence>
<feature type="transmembrane region" description="Helical" evidence="8">
    <location>
        <begin position="52"/>
        <end position="73"/>
    </location>
</feature>
<name>A0A0C3PW32_PISTI</name>
<keyword evidence="4 8" id="KW-0812">Transmembrane</keyword>
<dbReference type="PIRSF" id="PIRSF016379">
    <property type="entry name" value="ENT"/>
    <property type="match status" value="1"/>
</dbReference>
<evidence type="ECO:0000256" key="7">
    <source>
        <dbReference type="SAM" id="MobiDB-lite"/>
    </source>
</evidence>
<evidence type="ECO:0000256" key="8">
    <source>
        <dbReference type="SAM" id="Phobius"/>
    </source>
</evidence>
<reference evidence="9 10" key="1">
    <citation type="submission" date="2014-04" db="EMBL/GenBank/DDBJ databases">
        <authorList>
            <consortium name="DOE Joint Genome Institute"/>
            <person name="Kuo A."/>
            <person name="Kohler A."/>
            <person name="Costa M.D."/>
            <person name="Nagy L.G."/>
            <person name="Floudas D."/>
            <person name="Copeland A."/>
            <person name="Barry K.W."/>
            <person name="Cichocki N."/>
            <person name="Veneault-Fourrey C."/>
            <person name="LaButti K."/>
            <person name="Lindquist E.A."/>
            <person name="Lipzen A."/>
            <person name="Lundell T."/>
            <person name="Morin E."/>
            <person name="Murat C."/>
            <person name="Sun H."/>
            <person name="Tunlid A."/>
            <person name="Henrissat B."/>
            <person name="Grigoriev I.V."/>
            <person name="Hibbett D.S."/>
            <person name="Martin F."/>
            <person name="Nordberg H.P."/>
            <person name="Cantor M.N."/>
            <person name="Hua S.X."/>
        </authorList>
    </citation>
    <scope>NUCLEOTIDE SEQUENCE [LARGE SCALE GENOMIC DNA]</scope>
    <source>
        <strain evidence="9 10">Marx 270</strain>
    </source>
</reference>
<feature type="transmembrane region" description="Helical" evidence="8">
    <location>
        <begin position="234"/>
        <end position="253"/>
    </location>
</feature>
<evidence type="ECO:0000256" key="1">
    <source>
        <dbReference type="ARBA" id="ARBA00004141"/>
    </source>
</evidence>
<feature type="transmembrane region" description="Helical" evidence="8">
    <location>
        <begin position="449"/>
        <end position="474"/>
    </location>
</feature>
<keyword evidence="10" id="KW-1185">Reference proteome</keyword>
<dbReference type="InParanoid" id="A0A0C3PW32"/>
<dbReference type="GO" id="GO:0015205">
    <property type="term" value="F:nucleobase transmembrane transporter activity"/>
    <property type="evidence" value="ECO:0007669"/>
    <property type="project" value="TreeGrafter"/>
</dbReference>
<evidence type="ECO:0000256" key="3">
    <source>
        <dbReference type="ARBA" id="ARBA00022448"/>
    </source>
</evidence>
<protein>
    <recommendedName>
        <fullName evidence="11">Nucleoside transporter</fullName>
    </recommendedName>
</protein>
<dbReference type="InterPro" id="IPR002259">
    <property type="entry name" value="Eqnu_transpt"/>
</dbReference>
<feature type="transmembrane region" description="Helical" evidence="8">
    <location>
        <begin position="412"/>
        <end position="437"/>
    </location>
</feature>
<evidence type="ECO:0000256" key="6">
    <source>
        <dbReference type="ARBA" id="ARBA00023136"/>
    </source>
</evidence>
<evidence type="ECO:0008006" key="11">
    <source>
        <dbReference type="Google" id="ProtNLM"/>
    </source>
</evidence>
<accession>A0A0C3PW32</accession>
<organism evidence="9 10">
    <name type="scientific">Pisolithus tinctorius Marx 270</name>
    <dbReference type="NCBI Taxonomy" id="870435"/>
    <lineage>
        <taxon>Eukaryota</taxon>
        <taxon>Fungi</taxon>
        <taxon>Dikarya</taxon>
        <taxon>Basidiomycota</taxon>
        <taxon>Agaricomycotina</taxon>
        <taxon>Agaricomycetes</taxon>
        <taxon>Agaricomycetidae</taxon>
        <taxon>Boletales</taxon>
        <taxon>Sclerodermatineae</taxon>
        <taxon>Pisolithaceae</taxon>
        <taxon>Pisolithus</taxon>
    </lineage>
</organism>
<feature type="transmembrane region" description="Helical" evidence="8">
    <location>
        <begin position="144"/>
        <end position="175"/>
    </location>
</feature>
<comment type="similarity">
    <text evidence="2">Belongs to the SLC29A/ENT transporter (TC 2.A.57) family.</text>
</comment>
<dbReference type="SUPFAM" id="SSF103473">
    <property type="entry name" value="MFS general substrate transporter"/>
    <property type="match status" value="1"/>
</dbReference>
<dbReference type="HOGENOM" id="CLU_021611_1_0_1"/>
<keyword evidence="3" id="KW-0813">Transport</keyword>
<dbReference type="PANTHER" id="PTHR10332:SF88">
    <property type="entry name" value="EQUILIBRATIVE NUCLEOSIDE TRANSPORTER 1, ISOFORM A"/>
    <property type="match status" value="1"/>
</dbReference>
<feature type="region of interest" description="Disordered" evidence="7">
    <location>
        <begin position="16"/>
        <end position="42"/>
    </location>
</feature>
<comment type="subcellular location">
    <subcellularLocation>
        <location evidence="1">Membrane</location>
        <topology evidence="1">Multi-pass membrane protein</topology>
    </subcellularLocation>
</comment>
<dbReference type="AlphaFoldDB" id="A0A0C3PW32"/>
<feature type="transmembrane region" description="Helical" evidence="8">
    <location>
        <begin position="381"/>
        <end position="400"/>
    </location>
</feature>
<dbReference type="Pfam" id="PF01733">
    <property type="entry name" value="Nucleoside_tran"/>
    <property type="match status" value="1"/>
</dbReference>
<dbReference type="GO" id="GO:0000329">
    <property type="term" value="C:fungal-type vacuole membrane"/>
    <property type="evidence" value="ECO:0007669"/>
    <property type="project" value="TreeGrafter"/>
</dbReference>
<reference evidence="10" key="2">
    <citation type="submission" date="2015-01" db="EMBL/GenBank/DDBJ databases">
        <title>Evolutionary Origins and Diversification of the Mycorrhizal Mutualists.</title>
        <authorList>
            <consortium name="DOE Joint Genome Institute"/>
            <consortium name="Mycorrhizal Genomics Consortium"/>
            <person name="Kohler A."/>
            <person name="Kuo A."/>
            <person name="Nagy L.G."/>
            <person name="Floudas D."/>
            <person name="Copeland A."/>
            <person name="Barry K.W."/>
            <person name="Cichocki N."/>
            <person name="Veneault-Fourrey C."/>
            <person name="LaButti K."/>
            <person name="Lindquist E.A."/>
            <person name="Lipzen A."/>
            <person name="Lundell T."/>
            <person name="Morin E."/>
            <person name="Murat C."/>
            <person name="Riley R."/>
            <person name="Ohm R."/>
            <person name="Sun H."/>
            <person name="Tunlid A."/>
            <person name="Henrissat B."/>
            <person name="Grigoriev I.V."/>
            <person name="Hibbett D.S."/>
            <person name="Martin F."/>
        </authorList>
    </citation>
    <scope>NUCLEOTIDE SEQUENCE [LARGE SCALE GENOMIC DNA]</scope>
    <source>
        <strain evidence="10">Marx 270</strain>
    </source>
</reference>
<evidence type="ECO:0000313" key="10">
    <source>
        <dbReference type="Proteomes" id="UP000054217"/>
    </source>
</evidence>
<dbReference type="OrthoDB" id="10261753at2759"/>
<feature type="transmembrane region" description="Helical" evidence="8">
    <location>
        <begin position="309"/>
        <end position="329"/>
    </location>
</feature>
<feature type="transmembrane region" description="Helical" evidence="8">
    <location>
        <begin position="118"/>
        <end position="138"/>
    </location>
</feature>
<feature type="transmembrane region" description="Helical" evidence="8">
    <location>
        <begin position="341"/>
        <end position="360"/>
    </location>
</feature>
<evidence type="ECO:0000256" key="4">
    <source>
        <dbReference type="ARBA" id="ARBA00022692"/>
    </source>
</evidence>
<feature type="transmembrane region" description="Helical" evidence="8">
    <location>
        <begin position="85"/>
        <end position="106"/>
    </location>
</feature>
<dbReference type="PRINTS" id="PR01130">
    <property type="entry name" value="DERENTRNSPRT"/>
</dbReference>
<keyword evidence="5 8" id="KW-1133">Transmembrane helix</keyword>
<evidence type="ECO:0000256" key="2">
    <source>
        <dbReference type="ARBA" id="ARBA00007965"/>
    </source>
</evidence>
<dbReference type="GO" id="GO:0034257">
    <property type="term" value="F:nicotinamide riboside transmembrane transporter activity"/>
    <property type="evidence" value="ECO:0007669"/>
    <property type="project" value="TreeGrafter"/>
</dbReference>
<keyword evidence="6 8" id="KW-0472">Membrane</keyword>
<feature type="transmembrane region" description="Helical" evidence="8">
    <location>
        <begin position="187"/>
        <end position="206"/>
    </location>
</feature>
<dbReference type="GO" id="GO:0005886">
    <property type="term" value="C:plasma membrane"/>
    <property type="evidence" value="ECO:0007669"/>
    <property type="project" value="TreeGrafter"/>
</dbReference>
<dbReference type="Proteomes" id="UP000054217">
    <property type="component" value="Unassembled WGS sequence"/>
</dbReference>
<dbReference type="PANTHER" id="PTHR10332">
    <property type="entry name" value="EQUILIBRATIVE NUCLEOSIDE TRANSPORTER"/>
    <property type="match status" value="1"/>
</dbReference>